<dbReference type="Pfam" id="PF02719">
    <property type="entry name" value="Polysacc_synt_2"/>
    <property type="match status" value="1"/>
</dbReference>
<evidence type="ECO:0000313" key="5">
    <source>
        <dbReference type="EMBL" id="USJ26869.1"/>
    </source>
</evidence>
<gene>
    <name evidence="5" type="ORF">NE863_24690</name>
</gene>
<evidence type="ECO:0000256" key="3">
    <source>
        <dbReference type="SAM" id="Phobius"/>
    </source>
</evidence>
<evidence type="ECO:0000256" key="2">
    <source>
        <dbReference type="SAM" id="MobiDB-lite"/>
    </source>
</evidence>
<keyword evidence="3" id="KW-1133">Transmembrane helix</keyword>
<reference evidence="5" key="1">
    <citation type="submission" date="2022-06" db="EMBL/GenBank/DDBJ databases">
        <title>Physiological and biochemical characterization and genomic elucidation of a strain of the genus Ensifer adhaerens M8 that combines arsenic oxidation and chromium reduction.</title>
        <authorList>
            <person name="Li X."/>
            <person name="Yu c."/>
        </authorList>
    </citation>
    <scope>NUCLEOTIDE SEQUENCE</scope>
    <source>
        <strain evidence="5">M8</strain>
        <plasmid evidence="5">pA</plasmid>
    </source>
</reference>
<dbReference type="InterPro" id="IPR003869">
    <property type="entry name" value="Polysac_CapD-like"/>
</dbReference>
<evidence type="ECO:0000256" key="1">
    <source>
        <dbReference type="ARBA" id="ARBA00007430"/>
    </source>
</evidence>
<dbReference type="AlphaFoldDB" id="A0A9Q8YFW4"/>
<geneLocation type="plasmid" evidence="5 6">
    <name>pA</name>
</geneLocation>
<accession>A0A9Q8YFW4</accession>
<dbReference type="CDD" id="cd05237">
    <property type="entry name" value="UDP_invert_4-6DH_SDR_e"/>
    <property type="match status" value="1"/>
</dbReference>
<feature type="transmembrane region" description="Helical" evidence="3">
    <location>
        <begin position="29"/>
        <end position="54"/>
    </location>
</feature>
<organism evidence="5 6">
    <name type="scientific">Ensifer adhaerens</name>
    <name type="common">Sinorhizobium morelense</name>
    <dbReference type="NCBI Taxonomy" id="106592"/>
    <lineage>
        <taxon>Bacteria</taxon>
        <taxon>Pseudomonadati</taxon>
        <taxon>Pseudomonadota</taxon>
        <taxon>Alphaproteobacteria</taxon>
        <taxon>Hyphomicrobiales</taxon>
        <taxon>Rhizobiaceae</taxon>
        <taxon>Sinorhizobium/Ensifer group</taxon>
        <taxon>Ensifer</taxon>
    </lineage>
</organism>
<dbReference type="Gene3D" id="3.40.50.720">
    <property type="entry name" value="NAD(P)-binding Rossmann-like Domain"/>
    <property type="match status" value="2"/>
</dbReference>
<dbReference type="PANTHER" id="PTHR43318">
    <property type="entry name" value="UDP-N-ACETYLGLUCOSAMINE 4,6-DEHYDRATASE"/>
    <property type="match status" value="1"/>
</dbReference>
<sequence>MDIASAALALVAAFFLRYGFDAMSTRPELIWALLATGPQYLLACAIAFPIAGLYARDWRYCSVSDLRSILQAVLISSAALVLMSFFANRLQDMPRSVVPLEALLLTAFLSASRLSFRLDELALRPTRRQPVAEGNADQIPTLLVGSGHAADLYLRALRRDPHCSHKPVGCLEVTPEHTDMTLRGIPILGALTDFETVVCALAESGQLPRHVVFTEALSAFGEAAEDVMRRAEARGMTVSRLTQITELKSAKQESRFELRSIELTDLLERPQAALDNEAILRLVRGRRVLITGAGGSIGSELTLQVAAREPAELILVENCEYNLYAIDMELGERYPAVKRTANLCNVRRANRVNDVFAKYRPELVFHAAALKHVPMVELNPCEGVLTNVIGTMNVANAARRFKVQAMVQVSTDKVVNPTSVMGGTKRLAELYCQALDLHCLKKGSGPRFMTVRFGNVLGSSGSLIPLFKRQIAKGGPLTVTDPRMTRFFMTIREAVELTLQASAYGLEGEIGKGEIFVLDMNEPIKIIDIAKRMIRLAGLTPGKDIDIEIIGLRPGEKLYEELFDSGEQRISSPIPGVLGAMPNAVPLATLKEMFARLKLFAELGDQAMVFAIMNSLIPGFDKHPAEGTAGAPSSDDGEEMAADADDAHLTDDVLQAALANFRRGPPSTPMPT</sequence>
<feature type="region of interest" description="Disordered" evidence="2">
    <location>
        <begin position="623"/>
        <end position="647"/>
    </location>
</feature>
<evidence type="ECO:0000313" key="6">
    <source>
        <dbReference type="Proteomes" id="UP001055460"/>
    </source>
</evidence>
<dbReference type="InterPro" id="IPR036291">
    <property type="entry name" value="NAD(P)-bd_dom_sf"/>
</dbReference>
<dbReference type="Pfam" id="PF13727">
    <property type="entry name" value="CoA_binding_3"/>
    <property type="match status" value="1"/>
</dbReference>
<feature type="domain" description="Polysaccharide biosynthesis protein CapD-like" evidence="4">
    <location>
        <begin position="288"/>
        <end position="572"/>
    </location>
</feature>
<feature type="compositionally biased region" description="Acidic residues" evidence="2">
    <location>
        <begin position="635"/>
        <end position="644"/>
    </location>
</feature>
<dbReference type="SUPFAM" id="SSF51735">
    <property type="entry name" value="NAD(P)-binding Rossmann-fold domains"/>
    <property type="match status" value="1"/>
</dbReference>
<feature type="transmembrane region" description="Helical" evidence="3">
    <location>
        <begin position="66"/>
        <end position="86"/>
    </location>
</feature>
<keyword evidence="3" id="KW-0472">Membrane</keyword>
<comment type="similarity">
    <text evidence="1">Belongs to the polysaccharide synthase family.</text>
</comment>
<proteinExistence type="inferred from homology"/>
<name>A0A9Q8YFW4_ENSAD</name>
<dbReference type="EMBL" id="CP098808">
    <property type="protein sequence ID" value="USJ26869.1"/>
    <property type="molecule type" value="Genomic_DNA"/>
</dbReference>
<dbReference type="PANTHER" id="PTHR43318:SF1">
    <property type="entry name" value="POLYSACCHARIDE BIOSYNTHESIS PROTEIN EPSC-RELATED"/>
    <property type="match status" value="1"/>
</dbReference>
<dbReference type="InterPro" id="IPR051203">
    <property type="entry name" value="Polysaccharide_Synthase-Rel"/>
</dbReference>
<dbReference type="Proteomes" id="UP001055460">
    <property type="component" value="Plasmid pA"/>
</dbReference>
<keyword evidence="3" id="KW-0812">Transmembrane</keyword>
<evidence type="ECO:0000259" key="4">
    <source>
        <dbReference type="Pfam" id="PF02719"/>
    </source>
</evidence>
<protein>
    <submittedName>
        <fullName evidence="5">Polysaccharide biosynthesis protein</fullName>
    </submittedName>
</protein>
<keyword evidence="5" id="KW-0614">Plasmid</keyword>